<evidence type="ECO:0000256" key="5">
    <source>
        <dbReference type="ARBA" id="ARBA00022824"/>
    </source>
</evidence>
<evidence type="ECO:0000256" key="4">
    <source>
        <dbReference type="ARBA" id="ARBA00022692"/>
    </source>
</evidence>
<dbReference type="Gene3D" id="3.30.70.420">
    <property type="entry name" value="Hydroxymethylglutaryl-CoA reductase, class I/II, NAD/NADP-binding domain"/>
    <property type="match status" value="1"/>
</dbReference>
<keyword evidence="8 13" id="KW-0560">Oxidoreductase</keyword>
<dbReference type="SUPFAM" id="SSF56542">
    <property type="entry name" value="Substrate-binding domain of HMG-CoA reductase"/>
    <property type="match status" value="1"/>
</dbReference>
<dbReference type="CDD" id="cd00643">
    <property type="entry name" value="HMG-CoA_reductase_classI"/>
    <property type="match status" value="1"/>
</dbReference>
<feature type="domain" description="SSD" evidence="15">
    <location>
        <begin position="61"/>
        <end position="218"/>
    </location>
</feature>
<dbReference type="GO" id="GO:0016126">
    <property type="term" value="P:sterol biosynthetic process"/>
    <property type="evidence" value="ECO:0007669"/>
    <property type="project" value="TreeGrafter"/>
</dbReference>
<dbReference type="AlphaFoldDB" id="A0AA88HLH8"/>
<dbReference type="PROSITE" id="PS00318">
    <property type="entry name" value="HMG_COA_REDUCTASE_2"/>
    <property type="match status" value="1"/>
</dbReference>
<dbReference type="InterPro" id="IPR002202">
    <property type="entry name" value="HMG_CoA_Rdtase"/>
</dbReference>
<dbReference type="GO" id="GO:0050661">
    <property type="term" value="F:NADP binding"/>
    <property type="evidence" value="ECO:0007669"/>
    <property type="project" value="InterPro"/>
</dbReference>
<comment type="subcellular location">
    <subcellularLocation>
        <location evidence="1 13">Endoplasmic reticulum membrane</location>
        <topology evidence="1 13">Multi-pass membrane protein</topology>
    </subcellularLocation>
</comment>
<dbReference type="GO" id="GO:0005789">
    <property type="term" value="C:endoplasmic reticulum membrane"/>
    <property type="evidence" value="ECO:0007669"/>
    <property type="project" value="UniProtKB-SubCell"/>
</dbReference>
<dbReference type="PRINTS" id="PR00071">
    <property type="entry name" value="HMGCOARDTASE"/>
</dbReference>
<dbReference type="FunFam" id="1.10.3270.10:FF:000001">
    <property type="entry name" value="3-hydroxy-3-methylglutaryl coenzyme A reductase"/>
    <property type="match status" value="1"/>
</dbReference>
<comment type="catalytic activity">
    <reaction evidence="12">
        <text>(R)-mevalonate + 2 NADP(+) + CoA = (3S)-3-hydroxy-3-methylglutaryl-CoA + 2 NADPH + 2 H(+)</text>
        <dbReference type="Rhea" id="RHEA:15989"/>
        <dbReference type="ChEBI" id="CHEBI:15378"/>
        <dbReference type="ChEBI" id="CHEBI:36464"/>
        <dbReference type="ChEBI" id="CHEBI:43074"/>
        <dbReference type="ChEBI" id="CHEBI:57287"/>
        <dbReference type="ChEBI" id="CHEBI:57783"/>
        <dbReference type="ChEBI" id="CHEBI:58349"/>
        <dbReference type="EC" id="1.1.1.34"/>
    </reaction>
    <physiologicalReaction direction="right-to-left" evidence="12">
        <dbReference type="Rhea" id="RHEA:15991"/>
    </physiologicalReaction>
</comment>
<dbReference type="InterPro" id="IPR023076">
    <property type="entry name" value="HMG_CoA_Rdtase_CS"/>
</dbReference>
<dbReference type="NCBIfam" id="TIGR00533">
    <property type="entry name" value="HMG_CoA_R_NADP"/>
    <property type="match status" value="1"/>
</dbReference>
<evidence type="ECO:0000256" key="1">
    <source>
        <dbReference type="ARBA" id="ARBA00004477"/>
    </source>
</evidence>
<feature type="transmembrane region" description="Helical" evidence="13">
    <location>
        <begin position="90"/>
        <end position="112"/>
    </location>
</feature>
<evidence type="ECO:0000256" key="14">
    <source>
        <dbReference type="SAM" id="MobiDB-lite"/>
    </source>
</evidence>
<dbReference type="Proteomes" id="UP001187531">
    <property type="component" value="Unassembled WGS sequence"/>
</dbReference>
<dbReference type="PROSITE" id="PS00066">
    <property type="entry name" value="HMG_COA_REDUCTASE_1"/>
    <property type="match status" value="1"/>
</dbReference>
<feature type="transmembrane region" description="Helical" evidence="13">
    <location>
        <begin position="161"/>
        <end position="182"/>
    </location>
</feature>
<dbReference type="InterPro" id="IPR009023">
    <property type="entry name" value="HMG_CoA_Rdtase_NAD(P)-bd_sf"/>
</dbReference>
<feature type="transmembrane region" description="Helical" evidence="13">
    <location>
        <begin position="202"/>
        <end position="220"/>
    </location>
</feature>
<evidence type="ECO:0000256" key="9">
    <source>
        <dbReference type="ARBA" id="ARBA00023136"/>
    </source>
</evidence>
<dbReference type="EC" id="1.1.1.34" evidence="13"/>
<comment type="similarity">
    <text evidence="3 13">Belongs to the HMG-CoA reductase family.</text>
</comment>
<keyword evidence="6 13" id="KW-0521">NADP</keyword>
<dbReference type="NCBIfam" id="TIGR00920">
    <property type="entry name" value="2A060605"/>
    <property type="match status" value="1"/>
</dbReference>
<evidence type="ECO:0000259" key="15">
    <source>
        <dbReference type="PROSITE" id="PS50156"/>
    </source>
</evidence>
<dbReference type="PROSITE" id="PS50156">
    <property type="entry name" value="SSD"/>
    <property type="match status" value="1"/>
</dbReference>
<feature type="compositionally biased region" description="Low complexity" evidence="14">
    <location>
        <begin position="385"/>
        <end position="397"/>
    </location>
</feature>
<dbReference type="Gene3D" id="3.90.770.10">
    <property type="entry name" value="3-hydroxy-3-methylglutaryl-coenzyme A Reductase, Chain A, domain 2"/>
    <property type="match status" value="1"/>
</dbReference>
<feature type="compositionally biased region" description="Basic and acidic residues" evidence="14">
    <location>
        <begin position="403"/>
        <end position="422"/>
    </location>
</feature>
<dbReference type="InterPro" id="IPR004816">
    <property type="entry name" value="HMG_CoA_Rdtase_metazoan"/>
</dbReference>
<dbReference type="InterPro" id="IPR000731">
    <property type="entry name" value="SSD"/>
</dbReference>
<dbReference type="SUPFAM" id="SSF55035">
    <property type="entry name" value="NAD-binding domain of HMG-CoA reductase"/>
    <property type="match status" value="1"/>
</dbReference>
<dbReference type="Pfam" id="PF00368">
    <property type="entry name" value="HMG-CoA_red"/>
    <property type="match status" value="1"/>
</dbReference>
<dbReference type="PANTHER" id="PTHR10572:SF24">
    <property type="entry name" value="3-HYDROXY-3-METHYLGLUTARYL-COENZYME A REDUCTASE"/>
    <property type="match status" value="1"/>
</dbReference>
<keyword evidence="17" id="KW-1185">Reference proteome</keyword>
<dbReference type="GO" id="GO:0004420">
    <property type="term" value="F:hydroxymethylglutaryl-CoA reductase (NADPH) activity"/>
    <property type="evidence" value="ECO:0007669"/>
    <property type="project" value="UniProtKB-EC"/>
</dbReference>
<keyword evidence="9 13" id="KW-0472">Membrane</keyword>
<keyword evidence="10" id="KW-0325">Glycoprotein</keyword>
<evidence type="ECO:0000256" key="7">
    <source>
        <dbReference type="ARBA" id="ARBA00022989"/>
    </source>
</evidence>
<keyword evidence="5 13" id="KW-0256">Endoplasmic reticulum</keyword>
<organism evidence="16 17">
    <name type="scientific">Artemia franciscana</name>
    <name type="common">Brine shrimp</name>
    <name type="synonym">Artemia sanfranciscana</name>
    <dbReference type="NCBI Taxonomy" id="6661"/>
    <lineage>
        <taxon>Eukaryota</taxon>
        <taxon>Metazoa</taxon>
        <taxon>Ecdysozoa</taxon>
        <taxon>Arthropoda</taxon>
        <taxon>Crustacea</taxon>
        <taxon>Branchiopoda</taxon>
        <taxon>Anostraca</taxon>
        <taxon>Artemiidae</taxon>
        <taxon>Artemia</taxon>
    </lineage>
</organism>
<evidence type="ECO:0000256" key="12">
    <source>
        <dbReference type="ARBA" id="ARBA00049909"/>
    </source>
</evidence>
<dbReference type="Gene3D" id="1.10.3270.10">
    <property type="entry name" value="HMGR, N-terminal domain"/>
    <property type="match status" value="1"/>
</dbReference>
<dbReference type="GO" id="GO:0008299">
    <property type="term" value="P:isoprenoid biosynthetic process"/>
    <property type="evidence" value="ECO:0007669"/>
    <property type="project" value="UniProtKB-KW"/>
</dbReference>
<reference evidence="16" key="1">
    <citation type="submission" date="2023-07" db="EMBL/GenBank/DDBJ databases">
        <title>Chromosome-level genome assembly of Artemia franciscana.</title>
        <authorList>
            <person name="Jo E."/>
        </authorList>
    </citation>
    <scope>NUCLEOTIDE SEQUENCE</scope>
    <source>
        <tissue evidence="16">Whole body</tissue>
    </source>
</reference>
<protein>
    <recommendedName>
        <fullName evidence="13">3-hydroxy-3-methylglutaryl coenzyme A reductase</fullName>
        <shortName evidence="13">HMG-CoA reductase</shortName>
        <ecNumber evidence="13">1.1.1.34</ecNumber>
    </recommendedName>
</protein>
<keyword evidence="7 13" id="KW-1133">Transmembrane helix</keyword>
<feature type="region of interest" description="Disordered" evidence="14">
    <location>
        <begin position="385"/>
        <end position="422"/>
    </location>
</feature>
<dbReference type="GO" id="GO:0005778">
    <property type="term" value="C:peroxisomal membrane"/>
    <property type="evidence" value="ECO:0007669"/>
    <property type="project" value="TreeGrafter"/>
</dbReference>
<evidence type="ECO:0000256" key="10">
    <source>
        <dbReference type="ARBA" id="ARBA00023180"/>
    </source>
</evidence>
<evidence type="ECO:0000313" key="17">
    <source>
        <dbReference type="Proteomes" id="UP001187531"/>
    </source>
</evidence>
<dbReference type="InterPro" id="IPR009029">
    <property type="entry name" value="HMG_CoA_Rdtase_sub-bd_dom_sf"/>
</dbReference>
<dbReference type="FunFam" id="3.90.770.10:FF:000002">
    <property type="entry name" value="3-hydroxy-3-methylglutaryl coenzyme A reductase"/>
    <property type="match status" value="1"/>
</dbReference>
<comment type="caution">
    <text evidence="16">The sequence shown here is derived from an EMBL/GenBank/DDBJ whole genome shotgun (WGS) entry which is preliminary data.</text>
</comment>
<dbReference type="PROSITE" id="PS50065">
    <property type="entry name" value="HMG_COA_REDUCTASE_4"/>
    <property type="match status" value="1"/>
</dbReference>
<name>A0AA88HLH8_ARTSF</name>
<evidence type="ECO:0000256" key="6">
    <source>
        <dbReference type="ARBA" id="ARBA00022857"/>
    </source>
</evidence>
<dbReference type="InterPro" id="IPR023282">
    <property type="entry name" value="HMG_CoA_Rdtase_N"/>
</dbReference>
<dbReference type="InterPro" id="IPR023074">
    <property type="entry name" value="HMG_CoA_Rdtase_cat_sf"/>
</dbReference>
<dbReference type="EMBL" id="JAVRJZ010000014">
    <property type="protein sequence ID" value="KAK2713393.1"/>
    <property type="molecule type" value="Genomic_DNA"/>
</dbReference>
<accession>A0AA88HLH8</accession>
<dbReference type="Pfam" id="PF12349">
    <property type="entry name" value="Sterol-sensing"/>
    <property type="match status" value="1"/>
</dbReference>
<dbReference type="InterPro" id="IPR004554">
    <property type="entry name" value="HMG_CoA_Rdtase_eu_arc"/>
</dbReference>
<comment type="pathway">
    <text evidence="2 13">Metabolic intermediate biosynthesis; (R)-mevalonate biosynthesis; (R)-mevalonate from acetyl-CoA: step 3/3.</text>
</comment>
<evidence type="ECO:0000256" key="13">
    <source>
        <dbReference type="RuleBase" id="RU361219"/>
    </source>
</evidence>
<evidence type="ECO:0000256" key="3">
    <source>
        <dbReference type="ARBA" id="ARBA00007661"/>
    </source>
</evidence>
<evidence type="ECO:0000313" key="16">
    <source>
        <dbReference type="EMBL" id="KAK2713393.1"/>
    </source>
</evidence>
<dbReference type="PANTHER" id="PTHR10572">
    <property type="entry name" value="3-HYDROXY-3-METHYLGLUTARYL-COENZYME A REDUCTASE"/>
    <property type="match status" value="1"/>
</dbReference>
<keyword evidence="4 13" id="KW-0812">Transmembrane</keyword>
<gene>
    <name evidence="16" type="ORF">QYM36_009306</name>
</gene>
<dbReference type="InterPro" id="IPR053958">
    <property type="entry name" value="HMGCR/SNAP/NPC1-like_SSD"/>
</dbReference>
<dbReference type="GO" id="GO:0015936">
    <property type="term" value="P:coenzyme A metabolic process"/>
    <property type="evidence" value="ECO:0007669"/>
    <property type="project" value="InterPro"/>
</dbReference>
<sequence>MGIASTAFGHHGRLCASYPWEVIVAMLTITSTFLCGQSRYPFRSTSFHGSLDINKESQAVDAVIMTIVRSVAILYSYQRIKSLTRVECKLVLGIAALFSLFSSFVFTCYVINYVSGEISDLNDAAFIFLLLIDLSKVRLLAEWTVSSARKEEVIDRISHGFAIVGPALTLDTIVETLLIGIGTLTGVGKLEVLCTYACLSAIVNYFISVTFFPAILAIFYDLTQRSNEAEVVSEEKLQWQVMALKRMFSKQQPNPVVQRVKLIMAAGLMVVHAHCRWPASDKHQLPLKEENSTSNPFAPSEAAFEVESGPLKWVAVYAEQLVLLTLILALIVKFKFFEDRSEVEREMSFRAQVLLSPSDDSNVIGSPRLFSDIIYPRTRGFSISIGDGNSSDSESSIAETEEKETQTEKMEVVDEDSALKQPDEPRNILDCVDLLRTKGSKYLSDSEILSLVKSKHIPGYQLEKALDDMERGVKIRRAILSETLPLKTALDSLPFTQYDYSKVLGACCENVIGYVPIPVGVAGPMLLDGKTVSIPMATTEGCLVASTNRGCRALLAGGGVRSSVEKDGMSRGPAVRMPNIQKASSLLHWIRDRDNFELLKSCFDSTSRFGRLQEVTGRLAGRYVFLRFVAKTGDAMGMNMVSKGTEMALQKLQEIYPEMEIISLSGNVCTDKKPSAINWINGRGKSVVCEAVIPGHVVTNVLKTSVADLVDLNVSKNFIGSAMAGSIGGYNAHAANIVTAIYIATGQDPAQNVGSSNCMTIMEPYGPEGRDLYMTVTMPSMEVGTIGGGTVLPAQSACLEMLGVKGPHPTNPGENACQLARVICAAVMAGEISLMAALAAGHLVKSHLTHNRSVINMAPSGSLPACLDKANLTTAGIPR</sequence>
<evidence type="ECO:0000256" key="2">
    <source>
        <dbReference type="ARBA" id="ARBA00005084"/>
    </source>
</evidence>
<evidence type="ECO:0000256" key="11">
    <source>
        <dbReference type="ARBA" id="ARBA00023229"/>
    </source>
</evidence>
<dbReference type="FunFam" id="3.30.70.420:FF:000001">
    <property type="entry name" value="3-hydroxy-3-methylglutaryl coenzyme A reductase"/>
    <property type="match status" value="1"/>
</dbReference>
<dbReference type="PROSITE" id="PS01192">
    <property type="entry name" value="HMG_COA_REDUCTASE_3"/>
    <property type="match status" value="1"/>
</dbReference>
<keyword evidence="11" id="KW-0414">Isoprene biosynthesis</keyword>
<evidence type="ECO:0000256" key="8">
    <source>
        <dbReference type="ARBA" id="ARBA00023002"/>
    </source>
</evidence>
<proteinExistence type="inferred from homology"/>